<sequence length="27" mass="2845">STRRLTAPMLDAAVRRAVDLAGPPGRP</sequence>
<proteinExistence type="predicted"/>
<protein>
    <submittedName>
        <fullName evidence="1">Uncharacterized protein</fullName>
    </submittedName>
</protein>
<feature type="non-terminal residue" evidence="1">
    <location>
        <position position="1"/>
    </location>
</feature>
<organism evidence="1">
    <name type="scientific">uncultured Quadrisphaera sp</name>
    <dbReference type="NCBI Taxonomy" id="904978"/>
    <lineage>
        <taxon>Bacteria</taxon>
        <taxon>Bacillati</taxon>
        <taxon>Actinomycetota</taxon>
        <taxon>Actinomycetes</taxon>
        <taxon>Kineosporiales</taxon>
        <taxon>Kineosporiaceae</taxon>
        <taxon>Quadrisphaera</taxon>
        <taxon>environmental samples</taxon>
    </lineage>
</organism>
<evidence type="ECO:0000313" key="1">
    <source>
        <dbReference type="EMBL" id="CAA9427126.1"/>
    </source>
</evidence>
<name>A0A6J4Q0C0_9ACTN</name>
<dbReference type="AlphaFoldDB" id="A0A6J4Q0C0"/>
<reference evidence="1" key="1">
    <citation type="submission" date="2020-02" db="EMBL/GenBank/DDBJ databases">
        <authorList>
            <person name="Meier V. D."/>
        </authorList>
    </citation>
    <scope>NUCLEOTIDE SEQUENCE</scope>
    <source>
        <strain evidence="1">AVDCRST_MAG35</strain>
    </source>
</reference>
<dbReference type="EMBL" id="CADCUY010000483">
    <property type="protein sequence ID" value="CAA9427126.1"/>
    <property type="molecule type" value="Genomic_DNA"/>
</dbReference>
<gene>
    <name evidence="1" type="ORF">AVDCRST_MAG35-2362</name>
</gene>
<accession>A0A6J4Q0C0</accession>